<dbReference type="EMBL" id="ABCA03000054">
    <property type="protein sequence ID" value="EDR99791.1"/>
    <property type="molecule type" value="Genomic_DNA"/>
</dbReference>
<sequence>MSENFGLKIGLEGEKEFKKSLAEINNSFKVLGSEMKSVDS</sequence>
<dbReference type="Proteomes" id="UP000005326">
    <property type="component" value="Unassembled WGS sequence"/>
</dbReference>
<evidence type="ECO:0000313" key="2">
    <source>
        <dbReference type="Proteomes" id="UP000005326"/>
    </source>
</evidence>
<reference evidence="1" key="1">
    <citation type="submission" date="2007-10" db="EMBL/GenBank/DDBJ databases">
        <authorList>
            <person name="Fulton L."/>
            <person name="Clifton S."/>
            <person name="Fulton B."/>
            <person name="Xu J."/>
            <person name="Minx P."/>
            <person name="Pepin K.H."/>
            <person name="Johnson M."/>
            <person name="Thiruvilangam P."/>
            <person name="Bhonagiri V."/>
            <person name="Nash W.E."/>
            <person name="Mardis E.R."/>
            <person name="Wilson R.K."/>
        </authorList>
    </citation>
    <scope>NUCLEOTIDE SEQUENCE [LARGE SCALE GENOMIC DNA]</scope>
    <source>
        <strain evidence="1">DSM 15702</strain>
    </source>
</reference>
<keyword evidence="2" id="KW-1185">Reference proteome</keyword>
<reference evidence="1" key="2">
    <citation type="submission" date="2014-06" db="EMBL/GenBank/DDBJ databases">
        <title>Draft genome sequence of Eubacterium siraeum (DSM 15702).</title>
        <authorList>
            <person name="Sudarsanam P."/>
            <person name="Ley R."/>
            <person name="Guruge J."/>
            <person name="Turnbaugh P.J."/>
            <person name="Mahowald M."/>
            <person name="Liep D."/>
            <person name="Gordon J."/>
        </authorList>
    </citation>
    <scope>NUCLEOTIDE SEQUENCE</scope>
    <source>
        <strain evidence="1">DSM 15702</strain>
    </source>
</reference>
<organism evidence="1 2">
    <name type="scientific">[Eubacterium] siraeum DSM 15702</name>
    <dbReference type="NCBI Taxonomy" id="428128"/>
    <lineage>
        <taxon>Bacteria</taxon>
        <taxon>Bacillati</taxon>
        <taxon>Bacillota</taxon>
        <taxon>Clostridia</taxon>
        <taxon>Eubacteriales</taxon>
        <taxon>Oscillospiraceae</taxon>
        <taxon>Oscillospiraceae incertae sedis</taxon>
    </lineage>
</organism>
<comment type="caution">
    <text evidence="1">The sequence shown here is derived from an EMBL/GenBank/DDBJ whole genome shotgun (WGS) entry which is preliminary data.</text>
</comment>
<gene>
    <name evidence="1" type="ORF">EUBSIR_02407</name>
</gene>
<accession>B0MRD5</accession>
<protein>
    <submittedName>
        <fullName evidence="1">Uncharacterized protein</fullName>
    </submittedName>
</protein>
<dbReference type="AlphaFoldDB" id="B0MRD5"/>
<evidence type="ECO:0000313" key="1">
    <source>
        <dbReference type="EMBL" id="EDR99791.1"/>
    </source>
</evidence>
<name>B0MRD5_9FIRM</name>
<proteinExistence type="predicted"/>